<dbReference type="SUPFAM" id="SSF51905">
    <property type="entry name" value="FAD/NAD(P)-binding domain"/>
    <property type="match status" value="1"/>
</dbReference>
<organism evidence="7 8">
    <name type="scientific">Coniosporium apollinis</name>
    <dbReference type="NCBI Taxonomy" id="61459"/>
    <lineage>
        <taxon>Eukaryota</taxon>
        <taxon>Fungi</taxon>
        <taxon>Dikarya</taxon>
        <taxon>Ascomycota</taxon>
        <taxon>Pezizomycotina</taxon>
        <taxon>Dothideomycetes</taxon>
        <taxon>Dothideomycetes incertae sedis</taxon>
        <taxon>Coniosporium</taxon>
    </lineage>
</organism>
<keyword evidence="8" id="KW-1185">Reference proteome</keyword>
<proteinExistence type="inferred from homology"/>
<comment type="similarity">
    <text evidence="2">Belongs to the MSOX/MTOX family.</text>
</comment>
<evidence type="ECO:0000313" key="7">
    <source>
        <dbReference type="EMBL" id="KAJ9659770.1"/>
    </source>
</evidence>
<evidence type="ECO:0000256" key="2">
    <source>
        <dbReference type="ARBA" id="ARBA00010989"/>
    </source>
</evidence>
<dbReference type="EMBL" id="JAPDRL010000072">
    <property type="protein sequence ID" value="KAJ9659770.1"/>
    <property type="molecule type" value="Genomic_DNA"/>
</dbReference>
<gene>
    <name evidence="7" type="ORF">H2201_007206</name>
</gene>
<dbReference type="Gene3D" id="3.50.50.60">
    <property type="entry name" value="FAD/NAD(P)-binding domain"/>
    <property type="match status" value="1"/>
</dbReference>
<dbReference type="InterPro" id="IPR006076">
    <property type="entry name" value="FAD-dep_OxRdtase"/>
</dbReference>
<comment type="cofactor">
    <cofactor evidence="1">
        <name>FAD</name>
        <dbReference type="ChEBI" id="CHEBI:57692"/>
    </cofactor>
</comment>
<sequence length="458" mass="50864">MKQLTHDSSILIIGGGTWGCSAALELARRGYKNITVLEGHPIPSPIAAGNDVNKIMEEAEPSPNDTDEEYVWSRIHQLSTHAWRSDPLFTPFYHPTGLILSAVTDPVYAHVLADIRREAAAWTPLSTPADFRATMPDDVLNGAFSGWRGFWKKTGCGWVLARGALVAAYEEAARLGVRFVAGDPQGRVEGLLYDGAGAEVLGARTADGVRHMADRTVLAAGANSDLLFDFEKQLRPTAWTLSHVPLTVEEAGLCRELPVLFNAERGFFIEPDAEKRELKVCDEHPGYCNFVTGKDGEMRSVPFARQQIPVEAAERAHQLLRDTIGGPIAEREFSFARICWDADTVDRIFLIDRHPKCRRLVIAVGGSGNGFMNMPAVGLLVADALEDRMEPRLKKMLRWRPEIAVDRDWWDTQGRFGGDYKVMDFKDVQEWTHVGGKTDEVTERSLSDAVHHEEKSSS</sequence>
<evidence type="ECO:0000259" key="6">
    <source>
        <dbReference type="Pfam" id="PF01266"/>
    </source>
</evidence>
<keyword evidence="5" id="KW-0560">Oxidoreductase</keyword>
<reference evidence="7" key="1">
    <citation type="submission" date="2022-10" db="EMBL/GenBank/DDBJ databases">
        <title>Culturing micro-colonial fungi from biological soil crusts in the Mojave desert and describing Neophaeococcomyces mojavensis, and introducing the new genera and species Taxawa tesnikishii.</title>
        <authorList>
            <person name="Kurbessoian T."/>
            <person name="Stajich J.E."/>
        </authorList>
    </citation>
    <scope>NUCLEOTIDE SEQUENCE</scope>
    <source>
        <strain evidence="7">TK_1</strain>
    </source>
</reference>
<feature type="domain" description="FAD dependent oxidoreductase" evidence="6">
    <location>
        <begin position="10"/>
        <end position="383"/>
    </location>
</feature>
<dbReference type="Proteomes" id="UP001172684">
    <property type="component" value="Unassembled WGS sequence"/>
</dbReference>
<evidence type="ECO:0000256" key="1">
    <source>
        <dbReference type="ARBA" id="ARBA00001974"/>
    </source>
</evidence>
<keyword evidence="3" id="KW-0285">Flavoprotein</keyword>
<accession>A0ABQ9NLG4</accession>
<dbReference type="PANTHER" id="PTHR10961:SF24">
    <property type="entry name" value="HYPOTHETICAL FRUCTOSYL AMINE:OXYGEN OXIDOREDUCTASE (EUROFUNG)"/>
    <property type="match status" value="1"/>
</dbReference>
<keyword evidence="4" id="KW-0274">FAD</keyword>
<protein>
    <recommendedName>
        <fullName evidence="6">FAD dependent oxidoreductase domain-containing protein</fullName>
    </recommendedName>
</protein>
<evidence type="ECO:0000256" key="3">
    <source>
        <dbReference type="ARBA" id="ARBA00022630"/>
    </source>
</evidence>
<dbReference type="Pfam" id="PF01266">
    <property type="entry name" value="DAO"/>
    <property type="match status" value="1"/>
</dbReference>
<dbReference type="Gene3D" id="3.30.9.10">
    <property type="entry name" value="D-Amino Acid Oxidase, subunit A, domain 2"/>
    <property type="match status" value="1"/>
</dbReference>
<dbReference type="InterPro" id="IPR036188">
    <property type="entry name" value="FAD/NAD-bd_sf"/>
</dbReference>
<name>A0ABQ9NLG4_9PEZI</name>
<evidence type="ECO:0000256" key="5">
    <source>
        <dbReference type="ARBA" id="ARBA00023002"/>
    </source>
</evidence>
<evidence type="ECO:0000256" key="4">
    <source>
        <dbReference type="ARBA" id="ARBA00022827"/>
    </source>
</evidence>
<dbReference type="InterPro" id="IPR045170">
    <property type="entry name" value="MTOX"/>
</dbReference>
<evidence type="ECO:0000313" key="8">
    <source>
        <dbReference type="Proteomes" id="UP001172684"/>
    </source>
</evidence>
<comment type="caution">
    <text evidence="7">The sequence shown here is derived from an EMBL/GenBank/DDBJ whole genome shotgun (WGS) entry which is preliminary data.</text>
</comment>
<dbReference type="PANTHER" id="PTHR10961">
    <property type="entry name" value="PEROXISOMAL SARCOSINE OXIDASE"/>
    <property type="match status" value="1"/>
</dbReference>